<evidence type="ECO:0000256" key="1">
    <source>
        <dbReference type="SAM" id="MobiDB-lite"/>
    </source>
</evidence>
<reference evidence="3" key="2">
    <citation type="journal article" date="2022" name="Microb. Genom.">
        <title>A chromosome-scale genome assembly of the tomato pathogen Cladosporium fulvum reveals a compartmentalized genome architecture and the presence of a dispensable chromosome.</title>
        <authorList>
            <person name="Zaccaron A.Z."/>
            <person name="Chen L.H."/>
            <person name="Samaras A."/>
            <person name="Stergiopoulos I."/>
        </authorList>
    </citation>
    <scope>NUCLEOTIDE SEQUENCE</scope>
    <source>
        <strain evidence="3">Race5_Kim</strain>
    </source>
</reference>
<feature type="region of interest" description="Disordered" evidence="1">
    <location>
        <begin position="1"/>
        <end position="89"/>
    </location>
</feature>
<feature type="transmembrane region" description="Helical" evidence="2">
    <location>
        <begin position="127"/>
        <end position="152"/>
    </location>
</feature>
<organism evidence="3 4">
    <name type="scientific">Passalora fulva</name>
    <name type="common">Tomato leaf mold</name>
    <name type="synonym">Cladosporium fulvum</name>
    <dbReference type="NCBI Taxonomy" id="5499"/>
    <lineage>
        <taxon>Eukaryota</taxon>
        <taxon>Fungi</taxon>
        <taxon>Dikarya</taxon>
        <taxon>Ascomycota</taxon>
        <taxon>Pezizomycotina</taxon>
        <taxon>Dothideomycetes</taxon>
        <taxon>Dothideomycetidae</taxon>
        <taxon>Mycosphaerellales</taxon>
        <taxon>Mycosphaerellaceae</taxon>
        <taxon>Fulvia</taxon>
    </lineage>
</organism>
<accession>A0A9Q8UUB0</accession>
<dbReference type="GeneID" id="71991708"/>
<feature type="compositionally biased region" description="Polar residues" evidence="1">
    <location>
        <begin position="19"/>
        <end position="35"/>
    </location>
</feature>
<evidence type="ECO:0008006" key="5">
    <source>
        <dbReference type="Google" id="ProtNLM"/>
    </source>
</evidence>
<name>A0A9Q8UUB0_PASFU</name>
<feature type="compositionally biased region" description="Polar residues" evidence="1">
    <location>
        <begin position="161"/>
        <end position="175"/>
    </location>
</feature>
<keyword evidence="2" id="KW-0472">Membrane</keyword>
<proteinExistence type="predicted"/>
<dbReference type="OrthoDB" id="5296155at2759"/>
<dbReference type="KEGG" id="ffu:CLAFUR5_11830"/>
<dbReference type="RefSeq" id="XP_047767069.1">
    <property type="nucleotide sequence ID" value="XM_047910978.1"/>
</dbReference>
<sequence length="394" mass="42565">MSDSSTQIPDASRRPASRRITTPSSQRLQTITEGPQFNAPPVPPKSILRTGSLSLSFPQLFGSSTRPRNDRGNSASTSRTPPPAYERSGFPLVVEDNFLDRAGPIEGEKVAELRRQRSHQNKTRGSVWRIVLISTVAFLVVLGLAVGLGVGLTVGRRKHQNSNGETGAASENSTRPFPLGEYSMVTALKQVSTNCTSNAATWSCYPYNVFDASNPLQTRAIFNWILTNSSSDYATINTASTPDEGVPANLTISSTDNPLAITFENSSLTYISPSSNSSSARYTFNFVMEKAVIPSTSITGDNGLSQCFFNQTIFTGTLYLSAGRTYPEAGSSNTTGSTGFQQWPYAIEISQTSPGGTDVPACYQYTNRVVGARITNDLTPQSADTQCTCEYQNF</sequence>
<gene>
    <name evidence="3" type="ORF">CLAFUR5_11830</name>
</gene>
<evidence type="ECO:0000313" key="3">
    <source>
        <dbReference type="EMBL" id="UJO22703.1"/>
    </source>
</evidence>
<evidence type="ECO:0000313" key="4">
    <source>
        <dbReference type="Proteomes" id="UP000756132"/>
    </source>
</evidence>
<evidence type="ECO:0000256" key="2">
    <source>
        <dbReference type="SAM" id="Phobius"/>
    </source>
</evidence>
<keyword evidence="2" id="KW-0812">Transmembrane</keyword>
<reference evidence="3" key="1">
    <citation type="submission" date="2021-12" db="EMBL/GenBank/DDBJ databases">
        <authorList>
            <person name="Zaccaron A."/>
            <person name="Stergiopoulos I."/>
        </authorList>
    </citation>
    <scope>NUCLEOTIDE SEQUENCE</scope>
    <source>
        <strain evidence="3">Race5_Kim</strain>
    </source>
</reference>
<dbReference type="EMBL" id="CP090172">
    <property type="protein sequence ID" value="UJO22703.1"/>
    <property type="molecule type" value="Genomic_DNA"/>
</dbReference>
<feature type="region of interest" description="Disordered" evidence="1">
    <location>
        <begin position="156"/>
        <end position="175"/>
    </location>
</feature>
<keyword evidence="4" id="KW-1185">Reference proteome</keyword>
<protein>
    <recommendedName>
        <fullName evidence="5">Tat pathway signal sequence</fullName>
    </recommendedName>
</protein>
<dbReference type="Proteomes" id="UP000756132">
    <property type="component" value="Chromosome 10"/>
</dbReference>
<dbReference type="OMA" id="CNDPSHQ"/>
<feature type="compositionally biased region" description="Polar residues" evidence="1">
    <location>
        <begin position="49"/>
        <end position="79"/>
    </location>
</feature>
<keyword evidence="2" id="KW-1133">Transmembrane helix</keyword>
<dbReference type="AlphaFoldDB" id="A0A9Q8UUB0"/>